<comment type="similarity">
    <text evidence="1">Belongs to the bacterial ribosomal protein bL28 family.</text>
</comment>
<evidence type="ECO:0000256" key="5">
    <source>
        <dbReference type="SAM" id="MobiDB-lite"/>
    </source>
</evidence>
<evidence type="ECO:0000313" key="6">
    <source>
        <dbReference type="EMBL" id="KAJ7230721.1"/>
    </source>
</evidence>
<dbReference type="Pfam" id="PF00830">
    <property type="entry name" value="Ribosomal_L28"/>
    <property type="match status" value="1"/>
</dbReference>
<reference evidence="6" key="1">
    <citation type="submission" date="2023-03" db="EMBL/GenBank/DDBJ databases">
        <title>Massive genome expansion in bonnet fungi (Mycena s.s.) driven by repeated elements and novel gene families across ecological guilds.</title>
        <authorList>
            <consortium name="Lawrence Berkeley National Laboratory"/>
            <person name="Harder C.B."/>
            <person name="Miyauchi S."/>
            <person name="Viragh M."/>
            <person name="Kuo A."/>
            <person name="Thoen E."/>
            <person name="Andreopoulos B."/>
            <person name="Lu D."/>
            <person name="Skrede I."/>
            <person name="Drula E."/>
            <person name="Henrissat B."/>
            <person name="Morin E."/>
            <person name="Kohler A."/>
            <person name="Barry K."/>
            <person name="LaButti K."/>
            <person name="Morin E."/>
            <person name="Salamov A."/>
            <person name="Lipzen A."/>
            <person name="Mereny Z."/>
            <person name="Hegedus B."/>
            <person name="Baldrian P."/>
            <person name="Stursova M."/>
            <person name="Weitz H."/>
            <person name="Taylor A."/>
            <person name="Grigoriev I.V."/>
            <person name="Nagy L.G."/>
            <person name="Martin F."/>
            <person name="Kauserud H."/>
        </authorList>
    </citation>
    <scope>NUCLEOTIDE SEQUENCE</scope>
    <source>
        <strain evidence="6">9144</strain>
    </source>
</reference>
<dbReference type="Gene3D" id="2.30.170.40">
    <property type="entry name" value="Ribosomal protein L28/L24"/>
    <property type="match status" value="1"/>
</dbReference>
<keyword evidence="2" id="KW-0689">Ribosomal protein</keyword>
<keyword evidence="7" id="KW-1185">Reference proteome</keyword>
<name>A0AAD7E6S4_9AGAR</name>
<organism evidence="6 7">
    <name type="scientific">Mycena pura</name>
    <dbReference type="NCBI Taxonomy" id="153505"/>
    <lineage>
        <taxon>Eukaryota</taxon>
        <taxon>Fungi</taxon>
        <taxon>Dikarya</taxon>
        <taxon>Basidiomycota</taxon>
        <taxon>Agaricomycotina</taxon>
        <taxon>Agaricomycetes</taxon>
        <taxon>Agaricomycetidae</taxon>
        <taxon>Agaricales</taxon>
        <taxon>Marasmiineae</taxon>
        <taxon>Mycenaceae</taxon>
        <taxon>Mycena</taxon>
    </lineage>
</organism>
<keyword evidence="3" id="KW-0687">Ribonucleoprotein</keyword>
<protein>
    <recommendedName>
        <fullName evidence="4">Large ribosomal subunit protein bL28m</fullName>
    </recommendedName>
</protein>
<proteinExistence type="inferred from homology"/>
<dbReference type="PANTHER" id="PTHR13528:SF2">
    <property type="entry name" value="LARGE RIBOSOMAL SUBUNIT PROTEIN BL28M"/>
    <property type="match status" value="1"/>
</dbReference>
<dbReference type="EMBL" id="JARJCW010000001">
    <property type="protein sequence ID" value="KAJ7230721.1"/>
    <property type="molecule type" value="Genomic_DNA"/>
</dbReference>
<dbReference type="InterPro" id="IPR034704">
    <property type="entry name" value="Ribosomal_bL28/bL31-like_sf"/>
</dbReference>
<evidence type="ECO:0000256" key="1">
    <source>
        <dbReference type="ARBA" id="ARBA00008760"/>
    </source>
</evidence>
<dbReference type="Proteomes" id="UP001219525">
    <property type="component" value="Unassembled WGS sequence"/>
</dbReference>
<dbReference type="InterPro" id="IPR026569">
    <property type="entry name" value="Ribosomal_bL28"/>
</dbReference>
<dbReference type="SUPFAM" id="SSF143800">
    <property type="entry name" value="L28p-like"/>
    <property type="match status" value="1"/>
</dbReference>
<dbReference type="PANTHER" id="PTHR13528">
    <property type="entry name" value="39S RIBOSOMAL PROTEIN L28, MITOCHONDRIAL"/>
    <property type="match status" value="1"/>
</dbReference>
<gene>
    <name evidence="6" type="ORF">GGX14DRAFT_411904</name>
</gene>
<dbReference type="FunFam" id="2.30.170.40:FF:000003">
    <property type="entry name" value="54S ribosomal protein L24"/>
    <property type="match status" value="1"/>
</dbReference>
<evidence type="ECO:0000256" key="3">
    <source>
        <dbReference type="ARBA" id="ARBA00023274"/>
    </source>
</evidence>
<sequence length="219" mass="24426">MRPTFIALGARTPSQVEVTSQPFKRSQFGLFHGKTKQYGNNVPFSLHKTRRTWLPNVQRKRLFSEALQDYVQVKLTTAALKTIKKKGGIDNYVMQTSADILGWRGMQIRLMIRDAQKINATLTDAGSSTNTDESSTQPTAVDAASSSRTPLIPSDPASALKTLESSRAASKFIRYTRRMAAKALGYTGFASAEDTIKYMKQQKTEQDRLLRSKKVSLSQ</sequence>
<dbReference type="AlphaFoldDB" id="A0AAD7E6S4"/>
<evidence type="ECO:0000256" key="2">
    <source>
        <dbReference type="ARBA" id="ARBA00022980"/>
    </source>
</evidence>
<evidence type="ECO:0000313" key="7">
    <source>
        <dbReference type="Proteomes" id="UP001219525"/>
    </source>
</evidence>
<accession>A0AAD7E6S4</accession>
<feature type="region of interest" description="Disordered" evidence="5">
    <location>
        <begin position="123"/>
        <end position="157"/>
    </location>
</feature>
<dbReference type="HAMAP" id="MF_00373">
    <property type="entry name" value="Ribosomal_bL28"/>
    <property type="match status" value="1"/>
</dbReference>
<evidence type="ECO:0000256" key="4">
    <source>
        <dbReference type="ARBA" id="ARBA00035269"/>
    </source>
</evidence>
<feature type="compositionally biased region" description="Polar residues" evidence="5">
    <location>
        <begin position="123"/>
        <end position="149"/>
    </location>
</feature>
<dbReference type="GO" id="GO:0003735">
    <property type="term" value="F:structural constituent of ribosome"/>
    <property type="evidence" value="ECO:0007669"/>
    <property type="project" value="InterPro"/>
</dbReference>
<comment type="caution">
    <text evidence="6">The sequence shown here is derived from an EMBL/GenBank/DDBJ whole genome shotgun (WGS) entry which is preliminary data.</text>
</comment>
<dbReference type="InterPro" id="IPR037147">
    <property type="entry name" value="Ribosomal_bL28_sf"/>
</dbReference>
<dbReference type="GO" id="GO:0005762">
    <property type="term" value="C:mitochondrial large ribosomal subunit"/>
    <property type="evidence" value="ECO:0007669"/>
    <property type="project" value="TreeGrafter"/>
</dbReference>